<feature type="domain" description="Methylated-DNA-[protein]-cysteine S-methyltransferase DNA binding" evidence="2">
    <location>
        <begin position="4"/>
        <end position="86"/>
    </location>
</feature>
<dbReference type="GO" id="GO:0003824">
    <property type="term" value="F:catalytic activity"/>
    <property type="evidence" value="ECO:0007669"/>
    <property type="project" value="InterPro"/>
</dbReference>
<dbReference type="RefSeq" id="WP_150310307.1">
    <property type="nucleotide sequence ID" value="NZ_VMSO01000003.1"/>
</dbReference>
<dbReference type="Gene3D" id="1.10.10.10">
    <property type="entry name" value="Winged helix-like DNA-binding domain superfamily/Winged helix DNA-binding domain"/>
    <property type="match status" value="1"/>
</dbReference>
<dbReference type="EMBL" id="VMSO01000003">
    <property type="protein sequence ID" value="KAA8502196.1"/>
    <property type="molecule type" value="Genomic_DNA"/>
</dbReference>
<dbReference type="AlphaFoldDB" id="A0A5M9I2N4"/>
<evidence type="ECO:0000313" key="3">
    <source>
        <dbReference type="EMBL" id="KAA8502196.1"/>
    </source>
</evidence>
<organism evidence="3 4">
    <name type="scientific">Mediterraneibacter catenae</name>
    <dbReference type="NCBI Taxonomy" id="2594882"/>
    <lineage>
        <taxon>Bacteria</taxon>
        <taxon>Bacillati</taxon>
        <taxon>Bacillota</taxon>
        <taxon>Clostridia</taxon>
        <taxon>Lachnospirales</taxon>
        <taxon>Lachnospiraceae</taxon>
        <taxon>Mediterraneibacter</taxon>
    </lineage>
</organism>
<dbReference type="InterPro" id="IPR014048">
    <property type="entry name" value="MethylDNA_cys_MeTrfase_DNA-bd"/>
</dbReference>
<dbReference type="Proteomes" id="UP000322025">
    <property type="component" value="Unassembled WGS sequence"/>
</dbReference>
<evidence type="ECO:0000259" key="2">
    <source>
        <dbReference type="Pfam" id="PF01035"/>
    </source>
</evidence>
<dbReference type="GO" id="GO:0006281">
    <property type="term" value="P:DNA repair"/>
    <property type="evidence" value="ECO:0007669"/>
    <property type="project" value="InterPro"/>
</dbReference>
<dbReference type="SUPFAM" id="SSF46767">
    <property type="entry name" value="Methylated DNA-protein cysteine methyltransferase, C-terminal domain"/>
    <property type="match status" value="1"/>
</dbReference>
<dbReference type="InterPro" id="IPR052520">
    <property type="entry name" value="ATL_DNA_repair"/>
</dbReference>
<comment type="caution">
    <text evidence="3">The sequence shown here is derived from an EMBL/GenBank/DDBJ whole genome shotgun (WGS) entry which is preliminary data.</text>
</comment>
<dbReference type="Pfam" id="PF01035">
    <property type="entry name" value="DNA_binding_1"/>
    <property type="match status" value="1"/>
</dbReference>
<dbReference type="OrthoDB" id="9789813at2"/>
<gene>
    <name evidence="3" type="ORF">FNY66_03460</name>
</gene>
<accession>A0A5M9I2N4</accession>
<dbReference type="CDD" id="cd06445">
    <property type="entry name" value="ATase"/>
    <property type="match status" value="1"/>
</dbReference>
<dbReference type="InterPro" id="IPR036388">
    <property type="entry name" value="WH-like_DNA-bd_sf"/>
</dbReference>
<protein>
    <submittedName>
        <fullName evidence="3">MGMT family protein</fullName>
    </submittedName>
</protein>
<sequence>MSFDFYKRAAIVCRAIPYGKAATYGQIALLCGRPKNARQVGYALNRNRLGDAIPAHRVVNARGILSGAAAFETADMQKILLENEGVKVRFTPDGWQVDLKKDGWHNTMEDALRFLEIFQAQDI</sequence>
<keyword evidence="4" id="KW-1185">Reference proteome</keyword>
<evidence type="ECO:0000256" key="1">
    <source>
        <dbReference type="ARBA" id="ARBA00022763"/>
    </source>
</evidence>
<dbReference type="InterPro" id="IPR036217">
    <property type="entry name" value="MethylDNA_cys_MeTrfase_DNAb"/>
</dbReference>
<dbReference type="PANTHER" id="PTHR42942">
    <property type="entry name" value="6-O-METHYLGUANINE DNA METHYLTRANSFERASE"/>
    <property type="match status" value="1"/>
</dbReference>
<evidence type="ECO:0000313" key="4">
    <source>
        <dbReference type="Proteomes" id="UP000322025"/>
    </source>
</evidence>
<name>A0A5M9I2N4_9FIRM</name>
<proteinExistence type="predicted"/>
<dbReference type="NCBIfam" id="TIGR00589">
    <property type="entry name" value="ogt"/>
    <property type="match status" value="1"/>
</dbReference>
<dbReference type="PANTHER" id="PTHR42942:SF1">
    <property type="entry name" value="ALKYLTRANSFERASE-LIKE PROTEIN 1"/>
    <property type="match status" value="1"/>
</dbReference>
<reference evidence="3 4" key="1">
    <citation type="submission" date="2019-07" db="EMBL/GenBank/DDBJ databases">
        <authorList>
            <person name="Wongkuna S."/>
            <person name="Scaria J."/>
        </authorList>
    </citation>
    <scope>NUCLEOTIDE SEQUENCE [LARGE SCALE GENOMIC DNA]</scope>
    <source>
        <strain evidence="3 4">SW178</strain>
    </source>
</reference>
<keyword evidence="1" id="KW-0227">DNA damage</keyword>